<gene>
    <name evidence="3" type="ORF">GCM10016455_32360</name>
</gene>
<organism evidence="3 4">
    <name type="scientific">Aliiroseovarius zhejiangensis</name>
    <dbReference type="NCBI Taxonomy" id="1632025"/>
    <lineage>
        <taxon>Bacteria</taxon>
        <taxon>Pseudomonadati</taxon>
        <taxon>Pseudomonadota</taxon>
        <taxon>Alphaproteobacteria</taxon>
        <taxon>Rhodobacterales</taxon>
        <taxon>Paracoccaceae</taxon>
        <taxon>Aliiroseovarius</taxon>
    </lineage>
</organism>
<feature type="domain" description="DUF5671" evidence="2">
    <location>
        <begin position="65"/>
        <end position="200"/>
    </location>
</feature>
<accession>A0ABQ3J8I1</accession>
<sequence length="212" mass="23486">MRPSDQLAEFTREALAAGRSRDDIRAALAQSGWAKNEVAEALDAWADIDFPTPVPRPRPYVSAREAFFYGIMFVALAMTAWHLVALLHNLIDHWITDPLEENAGRYVLSSTRWSIAALIVFAPTFLVLNRRTVQATKADPGKRRSGVRKWFGYVTLFLASLSLLGDLMAVIYALLSGELTLRFILKAVVVAGVAGAIFAYFRQEADEARDAA</sequence>
<keyword evidence="1" id="KW-0812">Transmembrane</keyword>
<proteinExistence type="predicted"/>
<evidence type="ECO:0000313" key="4">
    <source>
        <dbReference type="Proteomes" id="UP000609802"/>
    </source>
</evidence>
<dbReference type="InterPro" id="IPR043728">
    <property type="entry name" value="DUF5671"/>
</dbReference>
<protein>
    <recommendedName>
        <fullName evidence="2">DUF5671 domain-containing protein</fullName>
    </recommendedName>
</protein>
<evidence type="ECO:0000313" key="3">
    <source>
        <dbReference type="EMBL" id="GHF08910.1"/>
    </source>
</evidence>
<dbReference type="Pfam" id="PF18920">
    <property type="entry name" value="DUF5671"/>
    <property type="match status" value="1"/>
</dbReference>
<name>A0ABQ3J8I1_9RHOB</name>
<evidence type="ECO:0000256" key="1">
    <source>
        <dbReference type="SAM" id="Phobius"/>
    </source>
</evidence>
<feature type="transmembrane region" description="Helical" evidence="1">
    <location>
        <begin position="111"/>
        <end position="129"/>
    </location>
</feature>
<keyword evidence="4" id="KW-1185">Reference proteome</keyword>
<keyword evidence="1" id="KW-0472">Membrane</keyword>
<reference evidence="4" key="1">
    <citation type="journal article" date="2019" name="Int. J. Syst. Evol. Microbiol.">
        <title>The Global Catalogue of Microorganisms (GCM) 10K type strain sequencing project: providing services to taxonomists for standard genome sequencing and annotation.</title>
        <authorList>
            <consortium name="The Broad Institute Genomics Platform"/>
            <consortium name="The Broad Institute Genome Sequencing Center for Infectious Disease"/>
            <person name="Wu L."/>
            <person name="Ma J."/>
        </authorList>
    </citation>
    <scope>NUCLEOTIDE SEQUENCE [LARGE SCALE GENOMIC DNA]</scope>
    <source>
        <strain evidence="4">KCTC 42443</strain>
    </source>
</reference>
<feature type="transmembrane region" description="Helical" evidence="1">
    <location>
        <begin position="150"/>
        <end position="175"/>
    </location>
</feature>
<dbReference type="RefSeq" id="WP_191287596.1">
    <property type="nucleotide sequence ID" value="NZ_BNCH01000011.1"/>
</dbReference>
<feature type="transmembrane region" description="Helical" evidence="1">
    <location>
        <begin position="66"/>
        <end position="91"/>
    </location>
</feature>
<dbReference type="EMBL" id="BNCH01000011">
    <property type="protein sequence ID" value="GHF08910.1"/>
    <property type="molecule type" value="Genomic_DNA"/>
</dbReference>
<feature type="transmembrane region" description="Helical" evidence="1">
    <location>
        <begin position="181"/>
        <end position="201"/>
    </location>
</feature>
<evidence type="ECO:0000259" key="2">
    <source>
        <dbReference type="Pfam" id="PF18920"/>
    </source>
</evidence>
<comment type="caution">
    <text evidence="3">The sequence shown here is derived from an EMBL/GenBank/DDBJ whole genome shotgun (WGS) entry which is preliminary data.</text>
</comment>
<dbReference type="Proteomes" id="UP000609802">
    <property type="component" value="Unassembled WGS sequence"/>
</dbReference>
<keyword evidence="1" id="KW-1133">Transmembrane helix</keyword>